<evidence type="ECO:0000259" key="1">
    <source>
        <dbReference type="Pfam" id="PF13518"/>
    </source>
</evidence>
<evidence type="ECO:0000313" key="3">
    <source>
        <dbReference type="Proteomes" id="UP000249396"/>
    </source>
</evidence>
<protein>
    <recommendedName>
        <fullName evidence="1">Insertion element IS150 protein InsJ-like helix-turn-helix domain-containing protein</fullName>
    </recommendedName>
</protein>
<dbReference type="InterPro" id="IPR055247">
    <property type="entry name" value="InsJ-like_HTH"/>
</dbReference>
<name>A0A2W4SQF0_9GAMM</name>
<feature type="non-terminal residue" evidence="2">
    <location>
        <position position="126"/>
    </location>
</feature>
<dbReference type="EMBL" id="QJPH01000405">
    <property type="protein sequence ID" value="PZN75014.1"/>
    <property type="molecule type" value="Genomic_DNA"/>
</dbReference>
<proteinExistence type="predicted"/>
<organism evidence="2 3">
    <name type="scientific">Candidatus Methylumidiphilus alinenensis</name>
    <dbReference type="NCBI Taxonomy" id="2202197"/>
    <lineage>
        <taxon>Bacteria</taxon>
        <taxon>Pseudomonadati</taxon>
        <taxon>Pseudomonadota</taxon>
        <taxon>Gammaproteobacteria</taxon>
        <taxon>Methylococcales</taxon>
        <taxon>Candidatus Methylumidiphilus</taxon>
    </lineage>
</organism>
<gene>
    <name evidence="2" type="ORF">DM484_19820</name>
</gene>
<accession>A0A2W4SQF0</accession>
<reference evidence="2 3" key="1">
    <citation type="journal article" date="2018" name="Aquat. Microb. Ecol.">
        <title>Gammaproteobacterial methanotrophs dominate.</title>
        <authorList>
            <person name="Rissanen A.J."/>
            <person name="Saarenheimo J."/>
            <person name="Tiirola M."/>
            <person name="Peura S."/>
            <person name="Aalto S.L."/>
            <person name="Karvinen A."/>
            <person name="Nykanen H."/>
        </authorList>
    </citation>
    <scope>NUCLEOTIDE SEQUENCE [LARGE SCALE GENOMIC DNA]</scope>
    <source>
        <strain evidence="2">AMbin10</strain>
    </source>
</reference>
<comment type="caution">
    <text evidence="2">The sequence shown here is derived from an EMBL/GenBank/DDBJ whole genome shotgun (WGS) entry which is preliminary data.</text>
</comment>
<dbReference type="Pfam" id="PF13518">
    <property type="entry name" value="HTH_28"/>
    <property type="match status" value="1"/>
</dbReference>
<evidence type="ECO:0000313" key="2">
    <source>
        <dbReference type="EMBL" id="PZN75014.1"/>
    </source>
</evidence>
<dbReference type="Proteomes" id="UP000249396">
    <property type="component" value="Unassembled WGS sequence"/>
</dbReference>
<dbReference type="AlphaFoldDB" id="A0A2W4SQF0"/>
<sequence>MAVGFRDYTFFRHPDLATLICPTDWFEHMPKIQLPFFPEGVTQISDLLAFRVEDGRVAYFNGNMPVFIHDKDDIATFRMITAQFCVNGNAKQAEISAVFGIPKVTVKRAVKRYREEGPRGFYTPRK</sequence>
<feature type="domain" description="Insertion element IS150 protein InsJ-like helix-turn-helix" evidence="1">
    <location>
        <begin position="82"/>
        <end position="125"/>
    </location>
</feature>